<organism evidence="2 3">
    <name type="scientific">Apiotrichum porosum</name>
    <dbReference type="NCBI Taxonomy" id="105984"/>
    <lineage>
        <taxon>Eukaryota</taxon>
        <taxon>Fungi</taxon>
        <taxon>Dikarya</taxon>
        <taxon>Basidiomycota</taxon>
        <taxon>Agaricomycotina</taxon>
        <taxon>Tremellomycetes</taxon>
        <taxon>Trichosporonales</taxon>
        <taxon>Trichosporonaceae</taxon>
        <taxon>Apiotrichum</taxon>
    </lineage>
</organism>
<accession>A0A427XM06</accession>
<feature type="compositionally biased region" description="Polar residues" evidence="1">
    <location>
        <begin position="1"/>
        <end position="12"/>
    </location>
</feature>
<gene>
    <name evidence="2" type="ORF">EHS24_009599</name>
</gene>
<feature type="region of interest" description="Disordered" evidence="1">
    <location>
        <begin position="1"/>
        <end position="23"/>
    </location>
</feature>
<keyword evidence="3" id="KW-1185">Reference proteome</keyword>
<dbReference type="EMBL" id="RSCE01000009">
    <property type="protein sequence ID" value="RSH79931.1"/>
    <property type="molecule type" value="Genomic_DNA"/>
</dbReference>
<dbReference type="GeneID" id="39594142"/>
<dbReference type="Proteomes" id="UP000279236">
    <property type="component" value="Unassembled WGS sequence"/>
</dbReference>
<evidence type="ECO:0000313" key="3">
    <source>
        <dbReference type="Proteomes" id="UP000279236"/>
    </source>
</evidence>
<name>A0A427XM06_9TREE</name>
<dbReference type="AlphaFoldDB" id="A0A427XM06"/>
<evidence type="ECO:0000256" key="1">
    <source>
        <dbReference type="SAM" id="MobiDB-lite"/>
    </source>
</evidence>
<protein>
    <submittedName>
        <fullName evidence="2">Uncharacterized protein</fullName>
    </submittedName>
</protein>
<proteinExistence type="predicted"/>
<dbReference type="OrthoDB" id="2335338at2759"/>
<evidence type="ECO:0000313" key="2">
    <source>
        <dbReference type="EMBL" id="RSH79931.1"/>
    </source>
</evidence>
<comment type="caution">
    <text evidence="2">The sequence shown here is derived from an EMBL/GenBank/DDBJ whole genome shotgun (WGS) entry which is preliminary data.</text>
</comment>
<dbReference type="RefSeq" id="XP_028475040.1">
    <property type="nucleotide sequence ID" value="XM_028624872.1"/>
</dbReference>
<sequence length="368" mass="40929">MSSSTPGQSNPGQAEHKGPSYTVGIPATAGGDTLVIPRAAPLQAQHYSQADATFNCAIWDIFPFVKDGAVAPFPLAADKPFKTTDFTPENIASSVPAHEHTRISTNWTVLKHLRAVFHDYGFVGPTDLDKLENAVLKRKELATIEPVAQMVTRVESLKKEGDEYVGLVDMADWRHYKQRNWGSALWTYYTALMEMYPWTSTPLLFTAGDAFQYGVALLQLWTNIATTAAKLASARRKEWHHVTIETAGVVINMRFTTHRLLAKAYKTGNVLNPIKSLDWMRLPIAINLWFAHPPTAYSAIYSRIHLNDPKDGSWAHAKCHTQHLCMSDAAFRNMLAEKAQREGGLSIQLSNGESISFNPETQTFNATV</sequence>
<reference evidence="2 3" key="1">
    <citation type="submission" date="2018-11" db="EMBL/GenBank/DDBJ databases">
        <title>Genome sequence of Apiotrichum porosum DSM 27194.</title>
        <authorList>
            <person name="Aliyu H."/>
            <person name="Gorte O."/>
            <person name="Ochsenreither K."/>
        </authorList>
    </citation>
    <scope>NUCLEOTIDE SEQUENCE [LARGE SCALE GENOMIC DNA]</scope>
    <source>
        <strain evidence="2 3">DSM 27194</strain>
    </source>
</reference>